<evidence type="ECO:0000313" key="1">
    <source>
        <dbReference type="EMBL" id="CAG7824780.1"/>
    </source>
</evidence>
<dbReference type="AlphaFoldDB" id="A0A8J2LM41"/>
<evidence type="ECO:0000313" key="2">
    <source>
        <dbReference type="Proteomes" id="UP000708208"/>
    </source>
</evidence>
<sequence>PETGQDNNNNVIETDALERFSERFFMEFRKFEWSVRLPIRSETELKIAEEKLAQKGFRDKLTKWCISLGGVDFKTHTRRILSRIFQQDLAVLVS</sequence>
<protein>
    <submittedName>
        <fullName evidence="1">Uncharacterized protein</fullName>
    </submittedName>
</protein>
<gene>
    <name evidence="1" type="ORF">AFUS01_LOCUS34922</name>
</gene>
<dbReference type="Proteomes" id="UP000708208">
    <property type="component" value="Unassembled WGS sequence"/>
</dbReference>
<feature type="non-terminal residue" evidence="1">
    <location>
        <position position="94"/>
    </location>
</feature>
<reference evidence="1" key="1">
    <citation type="submission" date="2021-06" db="EMBL/GenBank/DDBJ databases">
        <authorList>
            <person name="Hodson N. C."/>
            <person name="Mongue J. A."/>
            <person name="Jaron S. K."/>
        </authorList>
    </citation>
    <scope>NUCLEOTIDE SEQUENCE</scope>
</reference>
<proteinExistence type="predicted"/>
<accession>A0A8J2LM41</accession>
<keyword evidence="2" id="KW-1185">Reference proteome</keyword>
<organism evidence="1 2">
    <name type="scientific">Allacma fusca</name>
    <dbReference type="NCBI Taxonomy" id="39272"/>
    <lineage>
        <taxon>Eukaryota</taxon>
        <taxon>Metazoa</taxon>
        <taxon>Ecdysozoa</taxon>
        <taxon>Arthropoda</taxon>
        <taxon>Hexapoda</taxon>
        <taxon>Collembola</taxon>
        <taxon>Symphypleona</taxon>
        <taxon>Sminthuridae</taxon>
        <taxon>Allacma</taxon>
    </lineage>
</organism>
<name>A0A8J2LM41_9HEXA</name>
<comment type="caution">
    <text evidence="1">The sequence shown here is derived from an EMBL/GenBank/DDBJ whole genome shotgun (WGS) entry which is preliminary data.</text>
</comment>
<feature type="non-terminal residue" evidence="1">
    <location>
        <position position="1"/>
    </location>
</feature>
<dbReference type="EMBL" id="CAJVCH010533997">
    <property type="protein sequence ID" value="CAG7824780.1"/>
    <property type="molecule type" value="Genomic_DNA"/>
</dbReference>